<dbReference type="Gene3D" id="3.40.190.10">
    <property type="entry name" value="Periplasmic binding protein-like II"/>
    <property type="match status" value="2"/>
</dbReference>
<dbReference type="Proteomes" id="UP000078504">
    <property type="component" value="Unassembled WGS sequence"/>
</dbReference>
<dbReference type="PANTHER" id="PTHR43649">
    <property type="entry name" value="ARABINOSE-BINDING PROTEIN-RELATED"/>
    <property type="match status" value="1"/>
</dbReference>
<reference evidence="4 5" key="1">
    <citation type="submission" date="2016-04" db="EMBL/GenBank/DDBJ databases">
        <title>ATOL: Assembling a taxonomically balanced genome-scale reconstruction of the evolutionary history of the Enterobacteriaceae.</title>
        <authorList>
            <person name="Plunkett G.III."/>
            <person name="Neeno-Eckwall E.C."/>
            <person name="Glasner J.D."/>
            <person name="Perna N.T."/>
        </authorList>
    </citation>
    <scope>NUCLEOTIDE SEQUENCE [LARGE SCALE GENOMIC DNA]</scope>
    <source>
        <strain evidence="4 5">ATCC 51604</strain>
    </source>
</reference>
<protein>
    <submittedName>
        <fullName evidence="4">Sugar-binding protein</fullName>
    </submittedName>
</protein>
<dbReference type="RefSeq" id="WP_064513490.1">
    <property type="nucleotide sequence ID" value="NZ_LXEP01000011.1"/>
</dbReference>
<dbReference type="GO" id="GO:0030288">
    <property type="term" value="C:outer membrane-bounded periplasmic space"/>
    <property type="evidence" value="ECO:0007669"/>
    <property type="project" value="UniProtKB-ARBA"/>
</dbReference>
<feature type="chain" id="PRO_5008593723" evidence="3">
    <location>
        <begin position="24"/>
        <end position="429"/>
    </location>
</feature>
<evidence type="ECO:0000256" key="3">
    <source>
        <dbReference type="SAM" id="SignalP"/>
    </source>
</evidence>
<dbReference type="PANTHER" id="PTHR43649:SF11">
    <property type="entry name" value="ABC TRANSPORTER SUBSTRATE-BINDING PROTEIN YESO-RELATED"/>
    <property type="match status" value="1"/>
</dbReference>
<keyword evidence="3" id="KW-0732">Signal</keyword>
<name>A0A1B7I3F1_9ENTR</name>
<comment type="caution">
    <text evidence="4">The sequence shown here is derived from an EMBL/GenBank/DDBJ whole genome shotgun (WGS) entry which is preliminary data.</text>
</comment>
<dbReference type="Pfam" id="PF01547">
    <property type="entry name" value="SBP_bac_1"/>
    <property type="match status" value="1"/>
</dbReference>
<dbReference type="EMBL" id="LXEP01000011">
    <property type="protein sequence ID" value="OAT22781.1"/>
    <property type="molecule type" value="Genomic_DNA"/>
</dbReference>
<proteinExistence type="inferred from homology"/>
<dbReference type="InterPro" id="IPR006059">
    <property type="entry name" value="SBP"/>
</dbReference>
<accession>A0A1B7I3F1</accession>
<evidence type="ECO:0000313" key="5">
    <source>
        <dbReference type="Proteomes" id="UP000078504"/>
    </source>
</evidence>
<organism evidence="4 5">
    <name type="scientific">Buttiauxella gaviniae ATCC 51604</name>
    <dbReference type="NCBI Taxonomy" id="1354253"/>
    <lineage>
        <taxon>Bacteria</taxon>
        <taxon>Pseudomonadati</taxon>
        <taxon>Pseudomonadota</taxon>
        <taxon>Gammaproteobacteria</taxon>
        <taxon>Enterobacterales</taxon>
        <taxon>Enterobacteriaceae</taxon>
        <taxon>Buttiauxella</taxon>
    </lineage>
</organism>
<comment type="subcellular location">
    <subcellularLocation>
        <location evidence="1">Periplasm</location>
    </subcellularLocation>
</comment>
<evidence type="ECO:0000313" key="4">
    <source>
        <dbReference type="EMBL" id="OAT22781.1"/>
    </source>
</evidence>
<evidence type="ECO:0000256" key="1">
    <source>
        <dbReference type="ARBA" id="ARBA00004418"/>
    </source>
</evidence>
<evidence type="ECO:0000256" key="2">
    <source>
        <dbReference type="ARBA" id="ARBA00008520"/>
    </source>
</evidence>
<dbReference type="SUPFAM" id="SSF53850">
    <property type="entry name" value="Periplasmic binding protein-like II"/>
    <property type="match status" value="1"/>
</dbReference>
<feature type="signal peptide" evidence="3">
    <location>
        <begin position="1"/>
        <end position="23"/>
    </location>
</feature>
<sequence>MKKVLLSTLIASTLGMAAGSAFAADDVELRMSWWGGNGRHQVTLKAVEEFQKEHPNIKVKSEYTGWDGHLSRLTTQIAGGTEPDVMQTNWNWLPIFSKTGTGFYDLNTVKGELDLTQFDPKELQTTTVDGKLNGIPISVTARVFYFNDETWKKAGVEYPKTWDELMAAGKTFESKLGKQYFPVVLEHQDTLSLLRSYMVQKYNIPEIDTAKKQFGYSKEQWVEFFGMYKKLIDSHVMPDTKYYASFGKSNMYEMKPWIEGEWAGTYMWNSTIKKYSDNLKPPAKLELGSYPMLPGATDAGMFFKPAQMFSISKTTKHPKEAAMLINFLLNEKAGVEALGLERGVPLSKAAVTQLTADGVIKDNDPAVAGLKLAQSLPNKLPTSPYFDDPQIVSLFGTSLQYIDYGQKTVEETAAEFERQGNRILKRAMR</sequence>
<dbReference type="PATRIC" id="fig|1354253.4.peg.1431"/>
<gene>
    <name evidence="4" type="ORF">M977_01406</name>
</gene>
<dbReference type="AlphaFoldDB" id="A0A1B7I3F1"/>
<comment type="similarity">
    <text evidence="2">Belongs to the bacterial solute-binding protein 1 family.</text>
</comment>
<dbReference type="InterPro" id="IPR050490">
    <property type="entry name" value="Bact_solute-bd_prot1"/>
</dbReference>